<reference evidence="1 2" key="1">
    <citation type="journal article" date="2020" name="Int. J. Syst. Evol. Microbiol.">
        <title>Reclassification of Streptomyces castelarensis and Streptomyces sporoclivatus as later heterotypic synonyms of Streptomyces antimycoticus.</title>
        <authorList>
            <person name="Komaki H."/>
            <person name="Tamura T."/>
        </authorList>
    </citation>
    <scope>NUCLEOTIDE SEQUENCE [LARGE SCALE GENOMIC DNA]</scope>
    <source>
        <strain evidence="1 2">NBRC 12839</strain>
    </source>
</reference>
<dbReference type="Proteomes" id="UP000299290">
    <property type="component" value="Unassembled WGS sequence"/>
</dbReference>
<name>A0A4D4K0D6_9ACTN</name>
<evidence type="ECO:0000313" key="1">
    <source>
        <dbReference type="EMBL" id="GDY40136.1"/>
    </source>
</evidence>
<organism evidence="1 2">
    <name type="scientific">Streptomyces antimycoticus</name>
    <dbReference type="NCBI Taxonomy" id="68175"/>
    <lineage>
        <taxon>Bacteria</taxon>
        <taxon>Bacillati</taxon>
        <taxon>Actinomycetota</taxon>
        <taxon>Actinomycetes</taxon>
        <taxon>Kitasatosporales</taxon>
        <taxon>Streptomycetaceae</taxon>
        <taxon>Streptomyces</taxon>
        <taxon>Streptomyces violaceusniger group</taxon>
    </lineage>
</organism>
<dbReference type="EMBL" id="BJHV01000001">
    <property type="protein sequence ID" value="GDY40136.1"/>
    <property type="molecule type" value="Genomic_DNA"/>
</dbReference>
<comment type="caution">
    <text evidence="1">The sequence shown here is derived from an EMBL/GenBank/DDBJ whole genome shotgun (WGS) entry which is preliminary data.</text>
</comment>
<dbReference type="AlphaFoldDB" id="A0A4D4K0D6"/>
<protein>
    <submittedName>
        <fullName evidence="1">Uncharacterized protein</fullName>
    </submittedName>
</protein>
<proteinExistence type="predicted"/>
<gene>
    <name evidence="1" type="ORF">SANT12839_010180</name>
</gene>
<sequence>MGRCLAEQIPLAETPYRLPEQRLDTGRGVVGAIAEAARHGRGTQCRPIGPAQIRQSGSAYAFQFFQELIVCGRI</sequence>
<keyword evidence="2" id="KW-1185">Reference proteome</keyword>
<accession>A0A4D4K0D6</accession>
<evidence type="ECO:0000313" key="2">
    <source>
        <dbReference type="Proteomes" id="UP000299290"/>
    </source>
</evidence>